<evidence type="ECO:0000313" key="2">
    <source>
        <dbReference type="Proteomes" id="UP001604277"/>
    </source>
</evidence>
<accession>A0ABD1S8C0</accession>
<dbReference type="EMBL" id="JBFOLJ010000011">
    <property type="protein sequence ID" value="KAL2496916.1"/>
    <property type="molecule type" value="Genomic_DNA"/>
</dbReference>
<proteinExistence type="predicted"/>
<dbReference type="Proteomes" id="UP001604277">
    <property type="component" value="Unassembled WGS sequence"/>
</dbReference>
<gene>
    <name evidence="1" type="ORF">Fot_40673</name>
</gene>
<dbReference type="AlphaFoldDB" id="A0ABD1S8C0"/>
<keyword evidence="2" id="KW-1185">Reference proteome</keyword>
<evidence type="ECO:0000313" key="1">
    <source>
        <dbReference type="EMBL" id="KAL2496916.1"/>
    </source>
</evidence>
<name>A0ABD1S8C0_9LAMI</name>
<reference evidence="2" key="1">
    <citation type="submission" date="2024-07" db="EMBL/GenBank/DDBJ databases">
        <title>Two chromosome-level genome assemblies of Korean endemic species Abeliophyllum distichum and Forsythia ovata (Oleaceae).</title>
        <authorList>
            <person name="Jang H."/>
        </authorList>
    </citation>
    <scope>NUCLEOTIDE SEQUENCE [LARGE SCALE GENOMIC DNA]</scope>
</reference>
<protein>
    <submittedName>
        <fullName evidence="1">Uncharacterized protein</fullName>
    </submittedName>
</protein>
<organism evidence="1 2">
    <name type="scientific">Forsythia ovata</name>
    <dbReference type="NCBI Taxonomy" id="205694"/>
    <lineage>
        <taxon>Eukaryota</taxon>
        <taxon>Viridiplantae</taxon>
        <taxon>Streptophyta</taxon>
        <taxon>Embryophyta</taxon>
        <taxon>Tracheophyta</taxon>
        <taxon>Spermatophyta</taxon>
        <taxon>Magnoliopsida</taxon>
        <taxon>eudicotyledons</taxon>
        <taxon>Gunneridae</taxon>
        <taxon>Pentapetalae</taxon>
        <taxon>asterids</taxon>
        <taxon>lamiids</taxon>
        <taxon>Lamiales</taxon>
        <taxon>Oleaceae</taxon>
        <taxon>Forsythieae</taxon>
        <taxon>Forsythia</taxon>
    </lineage>
</organism>
<sequence length="118" mass="12568">MGKAERKTSGDRQIGPEVGILIFAALVVDRETGDASCDLLRVGVVPVEVVSAKIFAGDVQRTLGNGADGHDLCVVGKEDNFETTFFPQSLQETMKSVLLTPNSSLKSTTAIELNQSET</sequence>
<comment type="caution">
    <text evidence="1">The sequence shown here is derived from an EMBL/GenBank/DDBJ whole genome shotgun (WGS) entry which is preliminary data.</text>
</comment>